<dbReference type="AlphaFoldDB" id="A0A1M6B9U7"/>
<reference evidence="1 2" key="1">
    <citation type="submission" date="2016-11" db="EMBL/GenBank/DDBJ databases">
        <authorList>
            <person name="Jaros S."/>
            <person name="Januszkiewicz K."/>
            <person name="Wedrychowicz H."/>
        </authorList>
    </citation>
    <scope>NUCLEOTIDE SEQUENCE [LARGE SCALE GENOMIC DNA]</scope>
    <source>
        <strain evidence="1 2">DSM 21758</strain>
    </source>
</reference>
<dbReference type="EMBL" id="FQZB01000003">
    <property type="protein sequence ID" value="SHI45511.1"/>
    <property type="molecule type" value="Genomic_DNA"/>
</dbReference>
<dbReference type="STRING" id="1121302.SAMN02745163_00294"/>
<dbReference type="Proteomes" id="UP000184310">
    <property type="component" value="Unassembled WGS sequence"/>
</dbReference>
<proteinExistence type="predicted"/>
<protein>
    <recommendedName>
        <fullName evidence="3">Tetratricopeptide repeat-containing protein</fullName>
    </recommendedName>
</protein>
<name>A0A1M6B9U7_9CLOT</name>
<gene>
    <name evidence="1" type="ORF">SAMN02745163_00294</name>
</gene>
<accession>A0A1M6B9U7</accession>
<evidence type="ECO:0000313" key="1">
    <source>
        <dbReference type="EMBL" id="SHI45511.1"/>
    </source>
</evidence>
<evidence type="ECO:0000313" key="2">
    <source>
        <dbReference type="Proteomes" id="UP000184310"/>
    </source>
</evidence>
<dbReference type="RefSeq" id="WP_072984558.1">
    <property type="nucleotide sequence ID" value="NZ_FQZB01000003.1"/>
</dbReference>
<sequence length="208" mass="24323">MIKNDVKDTLAEELLISIEGLLKDTDNFKNNVEALYKKYLGFPSEFLVKLPSEELESLFVHNRIKDYSKIAALGILFIDEWGFSTKDEMAFLKLKKGYLMLADIYLNKKENTVQYYEEYLIRVLNELSEYEVEVSIKKSMVDVFLGYNKLSNVDDLIFEILKQDTGYIEKAINIYEQIMNLPIEDIEKNSMTINEIKDTLEELKLKNV</sequence>
<keyword evidence="2" id="KW-1185">Reference proteome</keyword>
<dbReference type="OrthoDB" id="1908901at2"/>
<organism evidence="1 2">
    <name type="scientific">Clostridium cavendishii DSM 21758</name>
    <dbReference type="NCBI Taxonomy" id="1121302"/>
    <lineage>
        <taxon>Bacteria</taxon>
        <taxon>Bacillati</taxon>
        <taxon>Bacillota</taxon>
        <taxon>Clostridia</taxon>
        <taxon>Eubacteriales</taxon>
        <taxon>Clostridiaceae</taxon>
        <taxon>Clostridium</taxon>
    </lineage>
</organism>
<evidence type="ECO:0008006" key="3">
    <source>
        <dbReference type="Google" id="ProtNLM"/>
    </source>
</evidence>